<keyword evidence="4" id="KW-1185">Reference proteome</keyword>
<protein>
    <recommendedName>
        <fullName evidence="2">Peptidase M1 membrane alanine aminopeptidase domain-containing protein</fullName>
    </recommendedName>
</protein>
<dbReference type="GO" id="GO:0008270">
    <property type="term" value="F:zinc ion binding"/>
    <property type="evidence" value="ECO:0007669"/>
    <property type="project" value="InterPro"/>
</dbReference>
<feature type="transmembrane region" description="Helical" evidence="1">
    <location>
        <begin position="180"/>
        <end position="199"/>
    </location>
</feature>
<feature type="transmembrane region" description="Helical" evidence="1">
    <location>
        <begin position="477"/>
        <end position="494"/>
    </location>
</feature>
<feature type="transmembrane region" description="Helical" evidence="1">
    <location>
        <begin position="572"/>
        <end position="592"/>
    </location>
</feature>
<evidence type="ECO:0000313" key="4">
    <source>
        <dbReference type="Proteomes" id="UP000641454"/>
    </source>
</evidence>
<feature type="transmembrane region" description="Helical" evidence="1">
    <location>
        <begin position="421"/>
        <end position="440"/>
    </location>
</feature>
<feature type="transmembrane region" description="Helical" evidence="1">
    <location>
        <begin position="363"/>
        <end position="386"/>
    </location>
</feature>
<feature type="transmembrane region" description="Helical" evidence="1">
    <location>
        <begin position="154"/>
        <end position="173"/>
    </location>
</feature>
<sequence length="1216" mass="139091">MLGTIFTFELKRWFKNPTFYIYMGIFFVLSMLMMATNLGFFDGMSSTTASNQLANSPIALNGIINGLSVLTYFLLPSIVGASIYRDFKYNMHTILFSYPFTKMDYLLGKFLSSLTIVILVVLGIGLGAFCASYLPGINQSLLGPVSIIGYLQAYFIFVIPNLFFYGVIVFAIVTITRNISVGFIAVILLLFVQSMISSFTNDADNRYLAGILDPFGSEALSYYTQYWTVAEKNVNLLPFEGIIVYNRLLCLGISLIVFVLLYRYFSFTQTALTFGKSKKEERVTKNNFGGITRINLPNIQFDYSIKHNLKTAWNLSKIDFRFIVKNWIFISIVIVGLVFILLTSLSAGAIFGTNTYPMTWQMLAIPGGAFGLFINVLTFLFAGILVHRGVTARMNHLIDVTPTPNWVLLFSKFLALIKMQVALLAVIMIGGIMIQCYNGYFNFEIGHYLFELYAVKLVHFVIWAFLALFIQTLFKNYLLGFFVLLILSIGLVFIPEIGVEQDVFRFNSDTGFQYSDMNGYGNTLPMYYLYKGYWFLFGLGIFGLTLLFWTRGVGQSAKARLTDAKQRMGKKMTVLILLPLIGFVALGSTLYYQNNVVNEYTSSQDHEKEMVNWEKKYKKYQKYAQPRITDIKIDLDLFPEERDFLAKGTYVLKNKSNKGIDSIFVNYNNFQTKIAFAKGTQLVSKDSVYNFNIYKLAKPLLPGDSIVMSFEVKNKENTLFKNNSPVIYNGTFINNSSFPSIGYSERGELTDDDVRKKYGLKPKERMASPMDSIARKNNYISNDADWLTFETTVSTSGDQTAIAPGYLQKQWKKDGRNYFHYKMDQKMLNFYAYNSARYEIKRDKWNNVNIEIYYNKGHEFNLNRMVSGIKKSLDYYSTNFSPYQHKQVRVMEYPRTLGEFAQSFSNTIPFSEGIGFIASVDDNDQEAVDYPFTVVSHEVAHQWWGDQVVGANVQGVTMLSESLSEYSSLKVLEHHYGKTKMRKFLKVSLDMYLSGRTNEAKKEKPLMYNENQQYIHYRKGSLVFYALSDFIGEQKLNGVLKSYIQKAGYQEAPYTNSIELVELIKAATPDSLKYVVNDMFETITLYDNRVKNATTKKLANGKYQVDIEFEVAKYKADDQGKRIFKDAKGKTLSFKKKGDVIATTSLPLQDYIEIGIFNEVTVKDKKVEKELHLKKYKIDKIDNKISIIVDVKPTEVGVDPYNKLIDTNSDDNRRKL</sequence>
<dbReference type="InterPro" id="IPR014782">
    <property type="entry name" value="Peptidase_M1_dom"/>
</dbReference>
<keyword evidence="1" id="KW-0812">Transmembrane</keyword>
<evidence type="ECO:0000256" key="1">
    <source>
        <dbReference type="SAM" id="Phobius"/>
    </source>
</evidence>
<dbReference type="EMBL" id="JACRUL010000008">
    <property type="protein sequence ID" value="MBC5843897.1"/>
    <property type="molecule type" value="Genomic_DNA"/>
</dbReference>
<dbReference type="AlphaFoldDB" id="A0A923SET6"/>
<organism evidence="3 4">
    <name type="scientific">Flavobacterium muglaense</name>
    <dbReference type="NCBI Taxonomy" id="2764716"/>
    <lineage>
        <taxon>Bacteria</taxon>
        <taxon>Pseudomonadati</taxon>
        <taxon>Bacteroidota</taxon>
        <taxon>Flavobacteriia</taxon>
        <taxon>Flavobacteriales</taxon>
        <taxon>Flavobacteriaceae</taxon>
        <taxon>Flavobacterium</taxon>
    </lineage>
</organism>
<keyword evidence="1" id="KW-1133">Transmembrane helix</keyword>
<dbReference type="RefSeq" id="WP_187017565.1">
    <property type="nucleotide sequence ID" value="NZ_JACRUK010000008.1"/>
</dbReference>
<dbReference type="GO" id="GO:0008237">
    <property type="term" value="F:metallopeptidase activity"/>
    <property type="evidence" value="ECO:0007669"/>
    <property type="project" value="InterPro"/>
</dbReference>
<accession>A0A923SET6</accession>
<comment type="caution">
    <text evidence="3">The sequence shown here is derived from an EMBL/GenBank/DDBJ whole genome shotgun (WGS) entry which is preliminary data.</text>
</comment>
<dbReference type="SUPFAM" id="SSF55486">
    <property type="entry name" value="Metalloproteases ('zincins'), catalytic domain"/>
    <property type="match status" value="1"/>
</dbReference>
<proteinExistence type="predicted"/>
<evidence type="ECO:0000259" key="2">
    <source>
        <dbReference type="Pfam" id="PF01433"/>
    </source>
</evidence>
<feature type="transmembrane region" description="Helical" evidence="1">
    <location>
        <begin position="20"/>
        <end position="40"/>
    </location>
</feature>
<dbReference type="Gene3D" id="1.10.390.10">
    <property type="entry name" value="Neutral Protease Domain 2"/>
    <property type="match status" value="1"/>
</dbReference>
<feature type="transmembrane region" description="Helical" evidence="1">
    <location>
        <begin position="105"/>
        <end position="134"/>
    </location>
</feature>
<dbReference type="Proteomes" id="UP000641454">
    <property type="component" value="Unassembled WGS sequence"/>
</dbReference>
<evidence type="ECO:0000313" key="3">
    <source>
        <dbReference type="EMBL" id="MBC5843897.1"/>
    </source>
</evidence>
<keyword evidence="1" id="KW-0472">Membrane</keyword>
<dbReference type="Pfam" id="PF01433">
    <property type="entry name" value="Peptidase_M1"/>
    <property type="match status" value="1"/>
</dbReference>
<dbReference type="InterPro" id="IPR027268">
    <property type="entry name" value="Peptidase_M4/M1_CTD_sf"/>
</dbReference>
<name>A0A923SET6_9FLAO</name>
<feature type="transmembrane region" description="Helical" evidence="1">
    <location>
        <begin position="242"/>
        <end position="262"/>
    </location>
</feature>
<feature type="transmembrane region" description="Helical" evidence="1">
    <location>
        <begin position="532"/>
        <end position="551"/>
    </location>
</feature>
<feature type="transmembrane region" description="Helical" evidence="1">
    <location>
        <begin position="327"/>
        <end position="351"/>
    </location>
</feature>
<feature type="domain" description="Peptidase M1 membrane alanine aminopeptidase" evidence="2">
    <location>
        <begin position="928"/>
        <end position="1068"/>
    </location>
</feature>
<reference evidence="3 4" key="1">
    <citation type="submission" date="2020-08" db="EMBL/GenBank/DDBJ databases">
        <title>Description of novel Flavobacterium F-392 isolate.</title>
        <authorList>
            <person name="Saticioglu I.B."/>
            <person name="Duman M."/>
            <person name="Altun S."/>
        </authorList>
    </citation>
    <scope>NUCLEOTIDE SEQUENCE [LARGE SCALE GENOMIC DNA]</scope>
    <source>
        <strain evidence="3 4">F-392</strain>
    </source>
</reference>
<gene>
    <name evidence="3" type="ORF">H8R25_05535</name>
</gene>
<feature type="transmembrane region" description="Helical" evidence="1">
    <location>
        <begin position="452"/>
        <end position="470"/>
    </location>
</feature>
<feature type="transmembrane region" description="Helical" evidence="1">
    <location>
        <begin position="60"/>
        <end position="84"/>
    </location>
</feature>